<dbReference type="Pfam" id="PF08385">
    <property type="entry name" value="DHC_N1"/>
    <property type="match status" value="1"/>
</dbReference>
<dbReference type="GO" id="GO:0051959">
    <property type="term" value="F:dynein light intermediate chain binding"/>
    <property type="evidence" value="ECO:0007669"/>
    <property type="project" value="InterPro"/>
</dbReference>
<feature type="domain" description="Dynein heavy chain tail" evidence="2">
    <location>
        <begin position="214"/>
        <end position="301"/>
    </location>
</feature>
<dbReference type="PANTHER" id="PTHR46532:SF11">
    <property type="entry name" value="DYNEIN AXONEMAL HEAVY CHAIN 12"/>
    <property type="match status" value="1"/>
</dbReference>
<dbReference type="InterPro" id="IPR026983">
    <property type="entry name" value="DHC"/>
</dbReference>
<dbReference type="GeneTree" id="ENSGT00940000159717"/>
<gene>
    <name evidence="3" type="primary">DNAH9</name>
</gene>
<dbReference type="Proteomes" id="UP000233160">
    <property type="component" value="Unassembled WGS sequence"/>
</dbReference>
<reference evidence="3" key="2">
    <citation type="submission" date="2025-09" db="UniProtKB">
        <authorList>
            <consortium name="Ensembl"/>
        </authorList>
    </citation>
    <scope>IDENTIFICATION</scope>
</reference>
<reference evidence="3" key="1">
    <citation type="submission" date="2025-08" db="UniProtKB">
        <authorList>
            <consortium name="Ensembl"/>
        </authorList>
    </citation>
    <scope>IDENTIFICATION</scope>
</reference>
<dbReference type="PANTHER" id="PTHR46532">
    <property type="entry name" value="MALE FERTILITY FACTOR KL5"/>
    <property type="match status" value="1"/>
</dbReference>
<organism evidence="3 4">
    <name type="scientific">Propithecus coquereli</name>
    <name type="common">Coquerel's sifaka</name>
    <name type="synonym">Propithecus verreauxi coquereli</name>
    <dbReference type="NCBI Taxonomy" id="379532"/>
    <lineage>
        <taxon>Eukaryota</taxon>
        <taxon>Metazoa</taxon>
        <taxon>Chordata</taxon>
        <taxon>Craniata</taxon>
        <taxon>Vertebrata</taxon>
        <taxon>Euteleostomi</taxon>
        <taxon>Mammalia</taxon>
        <taxon>Eutheria</taxon>
        <taxon>Euarchontoglires</taxon>
        <taxon>Primates</taxon>
        <taxon>Strepsirrhini</taxon>
        <taxon>Lemuriformes</taxon>
        <taxon>Indriidae</taxon>
        <taxon>Propithecus</taxon>
    </lineage>
</organism>
<dbReference type="GO" id="GO:0005858">
    <property type="term" value="C:axonemal dynein complex"/>
    <property type="evidence" value="ECO:0007669"/>
    <property type="project" value="TreeGrafter"/>
</dbReference>
<evidence type="ECO:0000313" key="4">
    <source>
        <dbReference type="Proteomes" id="UP000233160"/>
    </source>
</evidence>
<name>A0A2K6EEE2_PROCO</name>
<evidence type="ECO:0000313" key="3">
    <source>
        <dbReference type="Ensembl" id="ENSPCOP00000000090.1"/>
    </source>
</evidence>
<feature type="region of interest" description="Disordered" evidence="1">
    <location>
        <begin position="1"/>
        <end position="21"/>
    </location>
</feature>
<keyword evidence="4" id="KW-1185">Reference proteome</keyword>
<dbReference type="AlphaFoldDB" id="A0A2K6EEE2"/>
<accession>A0A2K6EEE2</accession>
<feature type="compositionally biased region" description="Low complexity" evidence="1">
    <location>
        <begin position="1"/>
        <end position="13"/>
    </location>
</feature>
<protein>
    <submittedName>
        <fullName evidence="3">Dynein axonemal heavy chain 9</fullName>
    </submittedName>
</protein>
<evidence type="ECO:0000256" key="1">
    <source>
        <dbReference type="SAM" id="MobiDB-lite"/>
    </source>
</evidence>
<sequence>MPSAEEPAALAAENADEEPGADPRLRLLGACVAQILRPAAGAWERCARTAEGEQLLQAFFGRDAAEGPRPLLVVRSGPGGLTMQPGLDAGPGAGSPRAKGLFFLRTRPEPPGPDSLRGAVLFGDLPAAPLEHLAALFSEVVIPVLANEKNRLDWPHMVCQDVRRHAHSLQCDLLVILEQVKGKTLLPLPVGSEKMEFVDSKSETVSDAIDKSVIYAIESAVVKWSHQVQMVLKRESSQPLLQGENPTPKVELDFWKSRSEDLEYIYNQLRMIKARGMAGLLDKLQSSYFPAFKAMFRNVVAGEDQQVFLQIHLTQISLEC</sequence>
<proteinExistence type="predicted"/>
<evidence type="ECO:0000259" key="2">
    <source>
        <dbReference type="Pfam" id="PF08385"/>
    </source>
</evidence>
<dbReference type="GO" id="GO:0045505">
    <property type="term" value="F:dynein intermediate chain binding"/>
    <property type="evidence" value="ECO:0007669"/>
    <property type="project" value="InterPro"/>
</dbReference>
<dbReference type="GO" id="GO:0007018">
    <property type="term" value="P:microtubule-based movement"/>
    <property type="evidence" value="ECO:0007669"/>
    <property type="project" value="InterPro"/>
</dbReference>
<dbReference type="InterPro" id="IPR013594">
    <property type="entry name" value="Dynein_heavy_tail"/>
</dbReference>
<dbReference type="Ensembl" id="ENSPCOT00000000169.1">
    <property type="protein sequence ID" value="ENSPCOP00000000090.1"/>
    <property type="gene ID" value="ENSPCOG00000000073.1"/>
</dbReference>